<protein>
    <submittedName>
        <fullName evidence="1">Type IV pilus biogenesis protein PilP</fullName>
    </submittedName>
</protein>
<dbReference type="STRING" id="160660.BJI67_14790"/>
<keyword evidence="2" id="KW-1185">Reference proteome</keyword>
<comment type="caution">
    <text evidence="1">The sequence shown here is derived from an EMBL/GenBank/DDBJ whole genome shotgun (WGS) entry which is preliminary data.</text>
</comment>
<name>A0A1A6C0Y9_9GAMM</name>
<gene>
    <name evidence="1" type="ORF">Thpro_022468</name>
</gene>
<dbReference type="RefSeq" id="WP_236717314.1">
    <property type="nucleotide sequence ID" value="NZ_JQSG02000006.1"/>
</dbReference>
<dbReference type="Gene3D" id="2.30.30.830">
    <property type="match status" value="1"/>
</dbReference>
<proteinExistence type="predicted"/>
<sequence>MTQLADTRHDAKNGRPAHLMRAAKLVATAALAAGLAGCGHSMSDLQHWVAEQVAKPGGRVPPIPEVPPYKSYTYPGHTKSPFDSKILLELYNAAHRSNVKINPHRPRQYLEQFPLDSLKMVGTLVDHGTTWALIQTPDGTIERTKVGNYMGQHDGKITAITSDSVKLREIVPDGFGGLKEQPVSIAMGQTK</sequence>
<dbReference type="AlphaFoldDB" id="A0A1A6C0Y9"/>
<organism evidence="1 2">
    <name type="scientific">Acidihalobacter prosperus</name>
    <dbReference type="NCBI Taxonomy" id="160660"/>
    <lineage>
        <taxon>Bacteria</taxon>
        <taxon>Pseudomonadati</taxon>
        <taxon>Pseudomonadota</taxon>
        <taxon>Gammaproteobacteria</taxon>
        <taxon>Chromatiales</taxon>
        <taxon>Ectothiorhodospiraceae</taxon>
        <taxon>Acidihalobacter</taxon>
    </lineage>
</organism>
<evidence type="ECO:0000313" key="1">
    <source>
        <dbReference type="EMBL" id="OBS08218.1"/>
    </source>
</evidence>
<evidence type="ECO:0000313" key="2">
    <source>
        <dbReference type="Proteomes" id="UP000029273"/>
    </source>
</evidence>
<dbReference type="Pfam" id="PF04351">
    <property type="entry name" value="PilP"/>
    <property type="match status" value="1"/>
</dbReference>
<dbReference type="EMBL" id="JQSG02000006">
    <property type="protein sequence ID" value="OBS08218.1"/>
    <property type="molecule type" value="Genomic_DNA"/>
</dbReference>
<dbReference type="Proteomes" id="UP000029273">
    <property type="component" value="Unassembled WGS sequence"/>
</dbReference>
<accession>A0A1A6C0Y9</accession>
<dbReference type="PIRSF" id="PIRSF016481">
    <property type="entry name" value="Pilus_assembly_PilP"/>
    <property type="match status" value="1"/>
</dbReference>
<dbReference type="InterPro" id="IPR007446">
    <property type="entry name" value="PilP"/>
</dbReference>
<reference evidence="1 2" key="1">
    <citation type="journal article" date="2014" name="Genome Announc.">
        <title>Draft Genome Sequence of the Iron-Oxidizing, Acidophilic, and Halotolerant 'Thiobacillus prosperus' Type Strain DSM 5130.</title>
        <authorList>
            <person name="Ossandon F.J."/>
            <person name="Cardenas J.P."/>
            <person name="Corbett M."/>
            <person name="Quatrini R."/>
            <person name="Holmes D.S."/>
            <person name="Watkin E."/>
        </authorList>
    </citation>
    <scope>NUCLEOTIDE SEQUENCE [LARGE SCALE GENOMIC DNA]</scope>
    <source>
        <strain evidence="1 2">DSM 5130</strain>
    </source>
</reference>